<gene>
    <name evidence="2" type="ORF">NCTC13560_01817</name>
    <name evidence="1" type="ORF">SAMN05421682_11713</name>
</gene>
<dbReference type="PROSITE" id="PS51257">
    <property type="entry name" value="PROKAR_LIPOPROTEIN"/>
    <property type="match status" value="1"/>
</dbReference>
<protein>
    <recommendedName>
        <fullName evidence="5">Lipoprotein</fullName>
    </recommendedName>
</protein>
<dbReference type="Proteomes" id="UP000185725">
    <property type="component" value="Unassembled WGS sequence"/>
</dbReference>
<dbReference type="KEGG" id="cil:EG358_06055"/>
<dbReference type="EMBL" id="UFVS01000001">
    <property type="protein sequence ID" value="SUX43139.1"/>
    <property type="molecule type" value="Genomic_DNA"/>
</dbReference>
<dbReference type="RefSeq" id="WP_076562628.1">
    <property type="nucleotide sequence ID" value="NZ_CP033929.1"/>
</dbReference>
<proteinExistence type="predicted"/>
<keyword evidence="3" id="KW-1185">Reference proteome</keyword>
<sequence length="147" mass="17537">MRNLIYLIIIFAFTSCAEKKNDYEIINTFFDEHKISVKNLSSEPFYLKEGLEYWKEKEFTDLNFEIIKNEKYKIDTSLVKNKYIDSKSILCKTRISKPLFSKDRKRILLAVDENCGSDKSLTIYLLKKDKGKYVYETDINSTRTYRH</sequence>
<reference evidence="1 3" key="1">
    <citation type="submission" date="2017-01" db="EMBL/GenBank/DDBJ databases">
        <authorList>
            <person name="Varghese N."/>
            <person name="Submissions S."/>
        </authorList>
    </citation>
    <scope>NUCLEOTIDE SEQUENCE [LARGE SCALE GENOMIC DNA]</scope>
    <source>
        <strain evidence="1 3">ATCC 27950</strain>
    </source>
</reference>
<dbReference type="OrthoDB" id="1265639at2"/>
<accession>A0A381F976</accession>
<dbReference type="GeneID" id="303673256"/>
<dbReference type="Proteomes" id="UP000255231">
    <property type="component" value="Unassembled WGS sequence"/>
</dbReference>
<dbReference type="AlphaFoldDB" id="A0A381F976"/>
<organism evidence="2 4">
    <name type="scientific">Chryseobacterium indoltheticum</name>
    <dbReference type="NCBI Taxonomy" id="254"/>
    <lineage>
        <taxon>Bacteria</taxon>
        <taxon>Pseudomonadati</taxon>
        <taxon>Bacteroidota</taxon>
        <taxon>Flavobacteriia</taxon>
        <taxon>Flavobacteriales</taxon>
        <taxon>Weeksellaceae</taxon>
        <taxon>Chryseobacterium group</taxon>
        <taxon>Chryseobacterium</taxon>
    </lineage>
</organism>
<evidence type="ECO:0000313" key="2">
    <source>
        <dbReference type="EMBL" id="SUX43139.1"/>
    </source>
</evidence>
<name>A0A381F976_9FLAO</name>
<reference evidence="2 4" key="2">
    <citation type="submission" date="2018-06" db="EMBL/GenBank/DDBJ databases">
        <authorList>
            <consortium name="Pathogen Informatics"/>
            <person name="Doyle S."/>
        </authorList>
    </citation>
    <scope>NUCLEOTIDE SEQUENCE [LARGE SCALE GENOMIC DNA]</scope>
    <source>
        <strain evidence="2 4">NCTC13560</strain>
    </source>
</reference>
<evidence type="ECO:0000313" key="3">
    <source>
        <dbReference type="Proteomes" id="UP000185725"/>
    </source>
</evidence>
<dbReference type="EMBL" id="FTMF01000017">
    <property type="protein sequence ID" value="SIR30509.1"/>
    <property type="molecule type" value="Genomic_DNA"/>
</dbReference>
<evidence type="ECO:0008006" key="5">
    <source>
        <dbReference type="Google" id="ProtNLM"/>
    </source>
</evidence>
<evidence type="ECO:0000313" key="1">
    <source>
        <dbReference type="EMBL" id="SIR30509.1"/>
    </source>
</evidence>
<evidence type="ECO:0000313" key="4">
    <source>
        <dbReference type="Proteomes" id="UP000255231"/>
    </source>
</evidence>